<dbReference type="AlphaFoldDB" id="F0ZPM0"/>
<accession>F0ZPM0</accession>
<feature type="chain" id="PRO_5003263786" description="Carbohydrate binding domain-containing protein" evidence="1">
    <location>
        <begin position="18"/>
        <end position="210"/>
    </location>
</feature>
<protein>
    <recommendedName>
        <fullName evidence="4">Carbohydrate binding domain-containing protein</fullName>
    </recommendedName>
</protein>
<keyword evidence="1" id="KW-0732">Signal</keyword>
<reference evidence="3" key="1">
    <citation type="journal article" date="2011" name="Genome Biol.">
        <title>Comparative genomics of the social amoebae Dictyostelium discoideum and Dictyostelium purpureum.</title>
        <authorList>
            <consortium name="US DOE Joint Genome Institute (JGI-PGF)"/>
            <person name="Sucgang R."/>
            <person name="Kuo A."/>
            <person name="Tian X."/>
            <person name="Salerno W."/>
            <person name="Parikh A."/>
            <person name="Feasley C.L."/>
            <person name="Dalin E."/>
            <person name="Tu H."/>
            <person name="Huang E."/>
            <person name="Barry K."/>
            <person name="Lindquist E."/>
            <person name="Shapiro H."/>
            <person name="Bruce D."/>
            <person name="Schmutz J."/>
            <person name="Salamov A."/>
            <person name="Fey P."/>
            <person name="Gaudet P."/>
            <person name="Anjard C."/>
            <person name="Babu M.M."/>
            <person name="Basu S."/>
            <person name="Bushmanova Y."/>
            <person name="van der Wel H."/>
            <person name="Katoh-Kurasawa M."/>
            <person name="Dinh C."/>
            <person name="Coutinho P.M."/>
            <person name="Saito T."/>
            <person name="Elias M."/>
            <person name="Schaap P."/>
            <person name="Kay R.R."/>
            <person name="Henrissat B."/>
            <person name="Eichinger L."/>
            <person name="Rivero F."/>
            <person name="Putnam N.H."/>
            <person name="West C.M."/>
            <person name="Loomis W.F."/>
            <person name="Chisholm R.L."/>
            <person name="Shaulsky G."/>
            <person name="Strassmann J.E."/>
            <person name="Queller D.C."/>
            <person name="Kuspa A."/>
            <person name="Grigoriev I.V."/>
        </authorList>
    </citation>
    <scope>NUCLEOTIDE SEQUENCE [LARGE SCALE GENOMIC DNA]</scope>
    <source>
        <strain evidence="3">QSDP1</strain>
    </source>
</reference>
<evidence type="ECO:0000313" key="2">
    <source>
        <dbReference type="EMBL" id="EGC34121.1"/>
    </source>
</evidence>
<dbReference type="Proteomes" id="UP000001064">
    <property type="component" value="Unassembled WGS sequence"/>
</dbReference>
<dbReference type="KEGG" id="dpp:DICPUDRAFT_80128"/>
<dbReference type="EMBL" id="GL871111">
    <property type="protein sequence ID" value="EGC34121.1"/>
    <property type="molecule type" value="Genomic_DNA"/>
</dbReference>
<dbReference type="PANTHER" id="PTHR39529">
    <property type="entry name" value="CARBOHYDRATE BINDING DOMAIN-CONTAINING PROTEIN"/>
    <property type="match status" value="1"/>
</dbReference>
<organism evidence="2 3">
    <name type="scientific">Dictyostelium purpureum</name>
    <name type="common">Slime mold</name>
    <dbReference type="NCBI Taxonomy" id="5786"/>
    <lineage>
        <taxon>Eukaryota</taxon>
        <taxon>Amoebozoa</taxon>
        <taxon>Evosea</taxon>
        <taxon>Eumycetozoa</taxon>
        <taxon>Dictyostelia</taxon>
        <taxon>Dictyosteliales</taxon>
        <taxon>Dictyosteliaceae</taxon>
        <taxon>Dictyostelium</taxon>
    </lineage>
</organism>
<feature type="signal peptide" evidence="1">
    <location>
        <begin position="1"/>
        <end position="17"/>
    </location>
</feature>
<evidence type="ECO:0000256" key="1">
    <source>
        <dbReference type="SAM" id="SignalP"/>
    </source>
</evidence>
<name>F0ZPM0_DICPU</name>
<dbReference type="VEuPathDB" id="AmoebaDB:DICPUDRAFT_80128"/>
<proteinExistence type="predicted"/>
<evidence type="ECO:0000313" key="3">
    <source>
        <dbReference type="Proteomes" id="UP000001064"/>
    </source>
</evidence>
<evidence type="ECO:0008006" key="4">
    <source>
        <dbReference type="Google" id="ProtNLM"/>
    </source>
</evidence>
<dbReference type="RefSeq" id="XP_003289367.1">
    <property type="nucleotide sequence ID" value="XM_003289319.1"/>
</dbReference>
<dbReference type="InParanoid" id="F0ZPM0"/>
<sequence>MKILLFVIFCLISLVYSQQQNTITIIPYEYTNGCANSPEPNGIVLLIVLYYSGYNLPFNYCVMMNGFGITIEPSVKKNRKYVSFSTNCTFNNEIIRQDLYPFNTCVNFTLPDGQSSMVMFKINGQVPKDSISFNYFYNPSQEGTCNGNSYSIFRTDGFNGDGHTYSCAKGEPYEQICSIPSNCTWVPINNNNECYNNSNSIIPSYDITCV</sequence>
<gene>
    <name evidence="2" type="ORF">DICPUDRAFT_80128</name>
</gene>
<dbReference type="PANTHER" id="PTHR39529:SF1">
    <property type="entry name" value="CARBOHYDRATE BINDING DOMAIN-CONTAINING PROTEIN"/>
    <property type="match status" value="1"/>
</dbReference>
<keyword evidence="3" id="KW-1185">Reference proteome</keyword>
<dbReference type="GeneID" id="10502329"/>